<evidence type="ECO:0000313" key="3">
    <source>
        <dbReference type="EMBL" id="KAK5050871.1"/>
    </source>
</evidence>
<feature type="transmembrane region" description="Helical" evidence="1">
    <location>
        <begin position="24"/>
        <end position="43"/>
    </location>
</feature>
<protein>
    <recommendedName>
        <fullName evidence="2">Luciferase domain-containing protein</fullName>
    </recommendedName>
</protein>
<gene>
    <name evidence="3" type="ORF">LTR84_003430</name>
</gene>
<proteinExistence type="predicted"/>
<keyword evidence="1" id="KW-1133">Transmembrane helix</keyword>
<dbReference type="GeneID" id="89971617"/>
<comment type="caution">
    <text evidence="3">The sequence shown here is derived from an EMBL/GenBank/DDBJ whole genome shotgun (WGS) entry which is preliminary data.</text>
</comment>
<evidence type="ECO:0000313" key="4">
    <source>
        <dbReference type="Proteomes" id="UP001358417"/>
    </source>
</evidence>
<keyword evidence="4" id="KW-1185">Reference proteome</keyword>
<dbReference type="InterPro" id="IPR048273">
    <property type="entry name" value="Luciferase"/>
</dbReference>
<keyword evidence="1" id="KW-0472">Membrane</keyword>
<feature type="domain" description="Luciferase" evidence="2">
    <location>
        <begin position="178"/>
        <end position="251"/>
    </location>
</feature>
<dbReference type="PANTHER" id="PTHR38695:SF1">
    <property type="entry name" value="AMINO ACID PERMEASE_ SLC12A DOMAIN-CONTAINING PROTEIN"/>
    <property type="match status" value="1"/>
</dbReference>
<dbReference type="EMBL" id="JAVRRD010000016">
    <property type="protein sequence ID" value="KAK5050871.1"/>
    <property type="molecule type" value="Genomic_DNA"/>
</dbReference>
<dbReference type="Pfam" id="PF17648">
    <property type="entry name" value="Luciferase"/>
    <property type="match status" value="1"/>
</dbReference>
<dbReference type="RefSeq" id="XP_064705371.1">
    <property type="nucleotide sequence ID" value="XM_064847018.1"/>
</dbReference>
<evidence type="ECO:0000259" key="2">
    <source>
        <dbReference type="Pfam" id="PF17648"/>
    </source>
</evidence>
<feature type="transmembrane region" description="Helical" evidence="1">
    <location>
        <begin position="63"/>
        <end position="81"/>
    </location>
</feature>
<evidence type="ECO:0000256" key="1">
    <source>
        <dbReference type="SAM" id="Phobius"/>
    </source>
</evidence>
<dbReference type="PANTHER" id="PTHR38695">
    <property type="entry name" value="AMINO ACID PERMEASE_ SLC12A DOMAIN-CONTAINING PROTEIN"/>
    <property type="match status" value="1"/>
</dbReference>
<name>A0AAV9N6Y9_9EURO</name>
<organism evidence="3 4">
    <name type="scientific">Exophiala bonariae</name>
    <dbReference type="NCBI Taxonomy" id="1690606"/>
    <lineage>
        <taxon>Eukaryota</taxon>
        <taxon>Fungi</taxon>
        <taxon>Dikarya</taxon>
        <taxon>Ascomycota</taxon>
        <taxon>Pezizomycotina</taxon>
        <taxon>Eurotiomycetes</taxon>
        <taxon>Chaetothyriomycetidae</taxon>
        <taxon>Chaetothyriales</taxon>
        <taxon>Herpotrichiellaceae</taxon>
        <taxon>Exophiala</taxon>
    </lineage>
</organism>
<accession>A0AAV9N6Y9</accession>
<reference evidence="3 4" key="1">
    <citation type="submission" date="2023-08" db="EMBL/GenBank/DDBJ databases">
        <title>Black Yeasts Isolated from many extreme environments.</title>
        <authorList>
            <person name="Coleine C."/>
            <person name="Stajich J.E."/>
            <person name="Selbmann L."/>
        </authorList>
    </citation>
    <scope>NUCLEOTIDE SEQUENCE [LARGE SCALE GENOMIC DNA]</scope>
    <source>
        <strain evidence="3 4">CCFEE 5792</strain>
    </source>
</reference>
<dbReference type="InterPro" id="IPR040841">
    <property type="entry name" value="Luciferase_dom"/>
</dbReference>
<keyword evidence="1" id="KW-0812">Transmembrane</keyword>
<dbReference type="Proteomes" id="UP001358417">
    <property type="component" value="Unassembled WGS sequence"/>
</dbReference>
<dbReference type="AlphaFoldDB" id="A0AAV9N6Y9"/>
<sequence length="264" mass="29538">MATTSIQSHISHYTTLLRQNYRPIYPAIVAGVLTSLALGRAAYNDYKVYLSYGPGGMPYNVGGWLFTSTIVRMLSVNMFDVRDLDKSPDQRTWLGKDWPTGNRSGVRPMMGPHPIPQRQLDQHSSAEVQEKFLLGFRALVEQYPTLVASKTSNYERHADALWVHDAHPTCALGEGYSREITHIHQNTDYSAHVIVAPKDAAKIINSGWGQLHGWAGVKPLGKKLLPRQYVLLYAPRTEDEVEILLGVVRASVGYMTESEELMVS</sequence>